<dbReference type="Gene3D" id="3.40.50.300">
    <property type="entry name" value="P-loop containing nucleotide triphosphate hydrolases"/>
    <property type="match status" value="1"/>
</dbReference>
<accession>A0ABM1F0C3</accession>
<dbReference type="RefSeq" id="XP_014677894.1">
    <property type="nucleotide sequence ID" value="XM_014822408.1"/>
</dbReference>
<keyword evidence="1" id="KW-1185">Reference proteome</keyword>
<gene>
    <name evidence="2" type="primary">LOC106817719</name>
</gene>
<evidence type="ECO:0000313" key="2">
    <source>
        <dbReference type="RefSeq" id="XP_014677894.1"/>
    </source>
</evidence>
<dbReference type="InterPro" id="IPR027417">
    <property type="entry name" value="P-loop_NTPase"/>
</dbReference>
<protein>
    <submittedName>
        <fullName evidence="2">Uncharacterized protein LOC106817719</fullName>
    </submittedName>
</protein>
<reference evidence="2" key="1">
    <citation type="submission" date="2025-08" db="UniProtKB">
        <authorList>
            <consortium name="RefSeq"/>
        </authorList>
    </citation>
    <scope>IDENTIFICATION</scope>
</reference>
<organism evidence="1 2">
    <name type="scientific">Priapulus caudatus</name>
    <name type="common">Priapulid worm</name>
    <dbReference type="NCBI Taxonomy" id="37621"/>
    <lineage>
        <taxon>Eukaryota</taxon>
        <taxon>Metazoa</taxon>
        <taxon>Ecdysozoa</taxon>
        <taxon>Scalidophora</taxon>
        <taxon>Priapulida</taxon>
        <taxon>Priapulimorpha</taxon>
        <taxon>Priapulimorphida</taxon>
        <taxon>Priapulidae</taxon>
        <taxon>Priapulus</taxon>
    </lineage>
</organism>
<evidence type="ECO:0000313" key="1">
    <source>
        <dbReference type="Proteomes" id="UP000695022"/>
    </source>
</evidence>
<proteinExistence type="predicted"/>
<name>A0ABM1F0C3_PRICU</name>
<dbReference type="Proteomes" id="UP000695022">
    <property type="component" value="Unplaced"/>
</dbReference>
<dbReference type="GeneID" id="106817719"/>
<sequence>MVSHTHRFRGLDFRPQYKDVSQIYSILHKNTRWLFLTATCTDELKVKILSVLNLAKATIKTVALIPDRKNIYLGVKAHKGLDYMEEVKWLVDHTRLKGCDADKTIIYCR</sequence>